<dbReference type="AlphaFoldDB" id="A0A0H5SM21"/>
<proteinExistence type="predicted"/>
<accession>A0A0H5SM21</accession>
<evidence type="ECO:0000313" key="1">
    <source>
        <dbReference type="EMBL" id="CRZ35856.1"/>
    </source>
</evidence>
<gene>
    <name evidence="1" type="ORF">HHT355_2675</name>
</gene>
<organism evidence="1 2">
    <name type="scientific">Herbinix hemicellulosilytica</name>
    <dbReference type="NCBI Taxonomy" id="1564487"/>
    <lineage>
        <taxon>Bacteria</taxon>
        <taxon>Bacillati</taxon>
        <taxon>Bacillota</taxon>
        <taxon>Clostridia</taxon>
        <taxon>Lachnospirales</taxon>
        <taxon>Lachnospiraceae</taxon>
        <taxon>Herbinix</taxon>
    </lineage>
</organism>
<name>A0A0H5SM21_HERHM</name>
<reference evidence="1 2" key="1">
    <citation type="submission" date="2015-06" db="EMBL/GenBank/DDBJ databases">
        <authorList>
            <person name="Wibberg Daniel"/>
        </authorList>
    </citation>
    <scope>NUCLEOTIDE SEQUENCE [LARGE SCALE GENOMIC DNA]</scope>
    <source>
        <strain evidence="1 2">T3/55T</strain>
    </source>
</reference>
<dbReference type="Proteomes" id="UP000236497">
    <property type="component" value="Unassembled WGS sequence"/>
</dbReference>
<sequence length="114" mass="13764">MKVVRCNSAYALSEDEVCESNKYNFKVTVVQNIIYVYSILDLWLIQKVGVKKFYLYHQNKKFGNKNYHFQQEFNNLNDTFEYIHRHDEYVLKMKWTLPAGIKNAYRKARRRGKA</sequence>
<protein>
    <submittedName>
        <fullName evidence="1">Uncharacterized protein</fullName>
    </submittedName>
</protein>
<evidence type="ECO:0000313" key="2">
    <source>
        <dbReference type="Proteomes" id="UP000236497"/>
    </source>
</evidence>
<keyword evidence="2" id="KW-1185">Reference proteome</keyword>
<dbReference type="EMBL" id="CVTD020000029">
    <property type="protein sequence ID" value="CRZ35856.1"/>
    <property type="molecule type" value="Genomic_DNA"/>
</dbReference>
<dbReference type="RefSeq" id="WP_103203912.1">
    <property type="nucleotide sequence ID" value="NZ_CVTD020000029.1"/>
</dbReference>